<evidence type="ECO:0000256" key="3">
    <source>
        <dbReference type="ARBA" id="ARBA00023125"/>
    </source>
</evidence>
<feature type="domain" description="HTH lysR-type" evidence="5">
    <location>
        <begin position="15"/>
        <end position="72"/>
    </location>
</feature>
<keyword evidence="4" id="KW-0804">Transcription</keyword>
<accession>A0A285PG55</accession>
<reference evidence="6 7" key="1">
    <citation type="submission" date="2017-09" db="EMBL/GenBank/DDBJ databases">
        <authorList>
            <person name="Ehlers B."/>
            <person name="Leendertz F.H."/>
        </authorList>
    </citation>
    <scope>NUCLEOTIDE SEQUENCE [LARGE SCALE GENOMIC DNA]</scope>
    <source>
        <strain evidence="6 7">DSM 18289</strain>
    </source>
</reference>
<dbReference type="Pfam" id="PF03466">
    <property type="entry name" value="LysR_substrate"/>
    <property type="match status" value="1"/>
</dbReference>
<dbReference type="PANTHER" id="PTHR30537:SF26">
    <property type="entry name" value="GLYCINE CLEAVAGE SYSTEM TRANSCRIPTIONAL ACTIVATOR"/>
    <property type="match status" value="1"/>
</dbReference>
<dbReference type="PRINTS" id="PR00039">
    <property type="entry name" value="HTHLYSR"/>
</dbReference>
<dbReference type="SUPFAM" id="SSF53850">
    <property type="entry name" value="Periplasmic binding protein-like II"/>
    <property type="match status" value="1"/>
</dbReference>
<sequence length="302" mass="33621">MTKGSFMLAPRRYLPSISSLLALEAVDRLGAASEAAKELSLTQSAISRQLRTLEGQLGMELLVRDKKRLSLTPAAKEYVQEVRLALQQIAKASLKIKANPYGGSLNLAILPAFGLHWLSPRLGQFASQHPEVTINLGTRLQPFEFAQEGFDAAIHFGVKDWPNVDYQELMTETVVPVCAPHLLEDNLIQSASDLLEFPLLHLETRPAAWEQWLAHHDLPAMMPQGMLFDQFATMAQAAIHGMGIALLPEYLIASDLEQGRLKVAYGRSTQSLGKYYLVWPKEKAQNPSLTVFRSWLADIFDT</sequence>
<organism evidence="6 7">
    <name type="scientific">Cohaesibacter gelatinilyticus</name>
    <dbReference type="NCBI Taxonomy" id="372072"/>
    <lineage>
        <taxon>Bacteria</taxon>
        <taxon>Pseudomonadati</taxon>
        <taxon>Pseudomonadota</taxon>
        <taxon>Alphaproteobacteria</taxon>
        <taxon>Hyphomicrobiales</taxon>
        <taxon>Cohaesibacteraceae</taxon>
    </lineage>
</organism>
<dbReference type="RefSeq" id="WP_244580136.1">
    <property type="nucleotide sequence ID" value="NZ_OBEL01000004.1"/>
</dbReference>
<protein>
    <submittedName>
        <fullName evidence="6">Transcriptional regulator, LysR family</fullName>
    </submittedName>
</protein>
<comment type="similarity">
    <text evidence="1">Belongs to the LysR transcriptional regulatory family.</text>
</comment>
<dbReference type="FunFam" id="3.40.190.10:FF:000017">
    <property type="entry name" value="Glycine cleavage system transcriptional activator"/>
    <property type="match status" value="1"/>
</dbReference>
<evidence type="ECO:0000256" key="4">
    <source>
        <dbReference type="ARBA" id="ARBA00023163"/>
    </source>
</evidence>
<dbReference type="PANTHER" id="PTHR30537">
    <property type="entry name" value="HTH-TYPE TRANSCRIPTIONAL REGULATOR"/>
    <property type="match status" value="1"/>
</dbReference>
<dbReference type="GO" id="GO:0003700">
    <property type="term" value="F:DNA-binding transcription factor activity"/>
    <property type="evidence" value="ECO:0007669"/>
    <property type="project" value="InterPro"/>
</dbReference>
<keyword evidence="3" id="KW-0238">DNA-binding</keyword>
<dbReference type="InterPro" id="IPR036388">
    <property type="entry name" value="WH-like_DNA-bd_sf"/>
</dbReference>
<evidence type="ECO:0000313" key="6">
    <source>
        <dbReference type="EMBL" id="SNZ20428.1"/>
    </source>
</evidence>
<dbReference type="GO" id="GO:0043565">
    <property type="term" value="F:sequence-specific DNA binding"/>
    <property type="evidence" value="ECO:0007669"/>
    <property type="project" value="TreeGrafter"/>
</dbReference>
<gene>
    <name evidence="6" type="ORF">SAMN06265368_3531</name>
</gene>
<dbReference type="InterPro" id="IPR036390">
    <property type="entry name" value="WH_DNA-bd_sf"/>
</dbReference>
<dbReference type="GO" id="GO:0006351">
    <property type="term" value="P:DNA-templated transcription"/>
    <property type="evidence" value="ECO:0007669"/>
    <property type="project" value="TreeGrafter"/>
</dbReference>
<dbReference type="Gene3D" id="1.10.10.10">
    <property type="entry name" value="Winged helix-like DNA-binding domain superfamily/Winged helix DNA-binding domain"/>
    <property type="match status" value="1"/>
</dbReference>
<dbReference type="SUPFAM" id="SSF46785">
    <property type="entry name" value="Winged helix' DNA-binding domain"/>
    <property type="match status" value="1"/>
</dbReference>
<name>A0A285PG55_9HYPH</name>
<dbReference type="InterPro" id="IPR058163">
    <property type="entry name" value="LysR-type_TF_proteobact-type"/>
</dbReference>
<evidence type="ECO:0000259" key="5">
    <source>
        <dbReference type="PROSITE" id="PS50931"/>
    </source>
</evidence>
<dbReference type="Gene3D" id="3.40.190.10">
    <property type="entry name" value="Periplasmic binding protein-like II"/>
    <property type="match status" value="2"/>
</dbReference>
<dbReference type="PROSITE" id="PS50931">
    <property type="entry name" value="HTH_LYSR"/>
    <property type="match status" value="1"/>
</dbReference>
<dbReference type="Pfam" id="PF00126">
    <property type="entry name" value="HTH_1"/>
    <property type="match status" value="1"/>
</dbReference>
<keyword evidence="7" id="KW-1185">Reference proteome</keyword>
<keyword evidence="2" id="KW-0805">Transcription regulation</keyword>
<dbReference type="InterPro" id="IPR000847">
    <property type="entry name" value="LysR_HTH_N"/>
</dbReference>
<dbReference type="EMBL" id="OBEL01000004">
    <property type="protein sequence ID" value="SNZ20428.1"/>
    <property type="molecule type" value="Genomic_DNA"/>
</dbReference>
<dbReference type="AlphaFoldDB" id="A0A285PG55"/>
<evidence type="ECO:0000256" key="2">
    <source>
        <dbReference type="ARBA" id="ARBA00023015"/>
    </source>
</evidence>
<evidence type="ECO:0000256" key="1">
    <source>
        <dbReference type="ARBA" id="ARBA00009437"/>
    </source>
</evidence>
<dbReference type="Proteomes" id="UP000219439">
    <property type="component" value="Unassembled WGS sequence"/>
</dbReference>
<evidence type="ECO:0000313" key="7">
    <source>
        <dbReference type="Proteomes" id="UP000219439"/>
    </source>
</evidence>
<dbReference type="InterPro" id="IPR005119">
    <property type="entry name" value="LysR_subst-bd"/>
</dbReference>
<proteinExistence type="inferred from homology"/>